<dbReference type="PROSITE" id="PS00518">
    <property type="entry name" value="ZF_RING_1"/>
    <property type="match status" value="1"/>
</dbReference>
<keyword evidence="1" id="KW-0479">Metal-binding</keyword>
<keyword evidence="8" id="KW-1185">Reference proteome</keyword>
<dbReference type="InterPro" id="IPR017907">
    <property type="entry name" value="Znf_RING_CS"/>
</dbReference>
<evidence type="ECO:0000256" key="1">
    <source>
        <dbReference type="ARBA" id="ARBA00022723"/>
    </source>
</evidence>
<evidence type="ECO:0000256" key="2">
    <source>
        <dbReference type="ARBA" id="ARBA00022771"/>
    </source>
</evidence>
<reference evidence="7 8" key="2">
    <citation type="submission" date="2018-10" db="EMBL/GenBank/DDBJ databases">
        <authorList>
            <consortium name="Pathogen Informatics"/>
        </authorList>
    </citation>
    <scope>NUCLEOTIDE SEQUENCE [LARGE SCALE GENOMIC DNA]</scope>
</reference>
<gene>
    <name evidence="7" type="ORF">EVEC_LOCUS5271</name>
</gene>
<feature type="transmembrane region" description="Helical" evidence="5">
    <location>
        <begin position="154"/>
        <end position="177"/>
    </location>
</feature>
<keyword evidence="5" id="KW-1133">Transmembrane helix</keyword>
<feature type="domain" description="RING-type" evidence="6">
    <location>
        <begin position="35"/>
        <end position="85"/>
    </location>
</feature>
<dbReference type="PANTHER" id="PTHR14134">
    <property type="entry name" value="E3 UBIQUITIN-PROTEIN LIGASE RAD18"/>
    <property type="match status" value="1"/>
</dbReference>
<keyword evidence="2 4" id="KW-0863">Zinc-finger</keyword>
<keyword evidence="3" id="KW-0862">Zinc</keyword>
<accession>A0A0N4V5Z0</accession>
<dbReference type="WBParaSite" id="EVEC_0000566001-mRNA-1">
    <property type="protein sequence ID" value="EVEC_0000566001-mRNA-1"/>
    <property type="gene ID" value="EVEC_0000566001"/>
</dbReference>
<dbReference type="GO" id="GO:0097505">
    <property type="term" value="C:Rad6-Rad18 complex"/>
    <property type="evidence" value="ECO:0007669"/>
    <property type="project" value="TreeGrafter"/>
</dbReference>
<dbReference type="GO" id="GO:0005634">
    <property type="term" value="C:nucleus"/>
    <property type="evidence" value="ECO:0007669"/>
    <property type="project" value="TreeGrafter"/>
</dbReference>
<dbReference type="EMBL" id="UXUI01008109">
    <property type="protein sequence ID" value="VDD90520.1"/>
    <property type="molecule type" value="Genomic_DNA"/>
</dbReference>
<dbReference type="GO" id="GO:0008270">
    <property type="term" value="F:zinc ion binding"/>
    <property type="evidence" value="ECO:0007669"/>
    <property type="project" value="UniProtKB-KW"/>
</dbReference>
<dbReference type="GO" id="GO:0006513">
    <property type="term" value="P:protein monoubiquitination"/>
    <property type="evidence" value="ECO:0007669"/>
    <property type="project" value="InterPro"/>
</dbReference>
<dbReference type="AlphaFoldDB" id="A0A0N4V5Z0"/>
<evidence type="ECO:0000256" key="3">
    <source>
        <dbReference type="ARBA" id="ARBA00022833"/>
    </source>
</evidence>
<dbReference type="SUPFAM" id="SSF57850">
    <property type="entry name" value="RING/U-box"/>
    <property type="match status" value="1"/>
</dbReference>
<evidence type="ECO:0000313" key="9">
    <source>
        <dbReference type="WBParaSite" id="EVEC_0000566001-mRNA-1"/>
    </source>
</evidence>
<dbReference type="GO" id="GO:0006301">
    <property type="term" value="P:DNA damage tolerance"/>
    <property type="evidence" value="ECO:0007669"/>
    <property type="project" value="InterPro"/>
</dbReference>
<dbReference type="OrthoDB" id="5844798at2759"/>
<reference evidence="9" key="1">
    <citation type="submission" date="2017-02" db="UniProtKB">
        <authorList>
            <consortium name="WormBaseParasite"/>
        </authorList>
    </citation>
    <scope>IDENTIFICATION</scope>
</reference>
<protein>
    <submittedName>
        <fullName evidence="9">RING-type domain-containing protein</fullName>
    </submittedName>
</protein>
<dbReference type="Pfam" id="PF00097">
    <property type="entry name" value="zf-C3HC4"/>
    <property type="match status" value="1"/>
</dbReference>
<proteinExistence type="predicted"/>
<keyword evidence="5" id="KW-0472">Membrane</keyword>
<dbReference type="Gene3D" id="3.30.40.10">
    <property type="entry name" value="Zinc/RING finger domain, C3HC4 (zinc finger)"/>
    <property type="match status" value="1"/>
</dbReference>
<evidence type="ECO:0000313" key="8">
    <source>
        <dbReference type="Proteomes" id="UP000274131"/>
    </source>
</evidence>
<name>A0A0N4V5Z0_ENTVE</name>
<evidence type="ECO:0000259" key="6">
    <source>
        <dbReference type="PROSITE" id="PS50089"/>
    </source>
</evidence>
<evidence type="ECO:0000313" key="7">
    <source>
        <dbReference type="EMBL" id="VDD90520.1"/>
    </source>
</evidence>
<sequence length="184" mass="20581">MMVTQWLKKLFVGPKQAAEIDGAERVIVDSSALHCPICLGIFGTAPVILPCGHSFCGTCIRRLIENGSHISQDTLLSTYECALCKAKCSCDAKLVKNYVVEALLQSVCEIGLSDPVDVASNTRISLERSVKMVAEHEKEIYKLKRLVEEERKKSFMYISISFLFGTLLSLIFAVQVLDFFRLLW</sequence>
<dbReference type="GO" id="GO:0003697">
    <property type="term" value="F:single-stranded DNA binding"/>
    <property type="evidence" value="ECO:0007669"/>
    <property type="project" value="InterPro"/>
</dbReference>
<dbReference type="InterPro" id="IPR039577">
    <property type="entry name" value="Rad18"/>
</dbReference>
<dbReference type="Proteomes" id="UP000274131">
    <property type="component" value="Unassembled WGS sequence"/>
</dbReference>
<evidence type="ECO:0000256" key="5">
    <source>
        <dbReference type="SAM" id="Phobius"/>
    </source>
</evidence>
<organism evidence="9">
    <name type="scientific">Enterobius vermicularis</name>
    <name type="common">Human pinworm</name>
    <dbReference type="NCBI Taxonomy" id="51028"/>
    <lineage>
        <taxon>Eukaryota</taxon>
        <taxon>Metazoa</taxon>
        <taxon>Ecdysozoa</taxon>
        <taxon>Nematoda</taxon>
        <taxon>Chromadorea</taxon>
        <taxon>Rhabditida</taxon>
        <taxon>Spirurina</taxon>
        <taxon>Oxyuridomorpha</taxon>
        <taxon>Oxyuroidea</taxon>
        <taxon>Oxyuridae</taxon>
        <taxon>Enterobius</taxon>
    </lineage>
</organism>
<keyword evidence="5" id="KW-0812">Transmembrane</keyword>
<dbReference type="SMART" id="SM00184">
    <property type="entry name" value="RING"/>
    <property type="match status" value="1"/>
</dbReference>
<dbReference type="PROSITE" id="PS50089">
    <property type="entry name" value="ZF_RING_2"/>
    <property type="match status" value="1"/>
</dbReference>
<dbReference type="InterPro" id="IPR001841">
    <property type="entry name" value="Znf_RING"/>
</dbReference>
<dbReference type="InterPro" id="IPR013083">
    <property type="entry name" value="Znf_RING/FYVE/PHD"/>
</dbReference>
<dbReference type="InterPro" id="IPR018957">
    <property type="entry name" value="Znf_C3HC4_RING-type"/>
</dbReference>
<dbReference type="PANTHER" id="PTHR14134:SF2">
    <property type="entry name" value="E3 UBIQUITIN-PROTEIN LIGASE RAD18"/>
    <property type="match status" value="1"/>
</dbReference>
<evidence type="ECO:0000256" key="4">
    <source>
        <dbReference type="PROSITE-ProRule" id="PRU00175"/>
    </source>
</evidence>
<dbReference type="GO" id="GO:0061630">
    <property type="term" value="F:ubiquitin protein ligase activity"/>
    <property type="evidence" value="ECO:0007669"/>
    <property type="project" value="InterPro"/>
</dbReference>